<comment type="caution">
    <text evidence="10">The sequence shown here is derived from an EMBL/GenBank/DDBJ whole genome shotgun (WGS) entry which is preliminary data.</text>
</comment>
<sequence>MVYMYSLDLVIRSSFLHFIEDPSKCSNKLSSYEFLNDGLMIIKKGRIIELREYSDEDEKRFENIEDKRGYLVVPGFIDTHIHYPQTEMIGSYGEQLLEWLETYTFPTEQKFSDIDYARKISKVFIRELLKNGTTSALVFGTVHTESVEALFEEALNENMLLISGKVMMDRNAPDYLLDTADKSYIESEALINKWHSRKRLKYAITPRFAPTSTREQLTLAGKLKEKYPDVYVHTHLCENRNEIEWVKELYPERKSYFNVYDYYGLSGDKSVFAHSIHLTDDEWDDISKTNSVISFCPTSNLFLGSGLFKLSKAEEKNIRVGLGTDIGAGTSFCQLDTLNEAYKVNLLEGNKLSALKGFFLATLGGAIALSIDDKVGSFTEGKVADFVVIDWAVNDLQELRVNNSNDLEDKLFSLMIMGGQQNIKETYIAGKRKYCLD</sequence>
<evidence type="ECO:0000256" key="8">
    <source>
        <dbReference type="RuleBase" id="RU366009"/>
    </source>
</evidence>
<dbReference type="Proteomes" id="UP000186905">
    <property type="component" value="Unassembled WGS sequence"/>
</dbReference>
<dbReference type="FunFam" id="3.20.20.140:FF:000022">
    <property type="entry name" value="Guanine deaminase"/>
    <property type="match status" value="1"/>
</dbReference>
<comment type="function">
    <text evidence="8">Catalyzes the hydrolytic deamination of guanine, producing xanthine and ammonia.</text>
</comment>
<dbReference type="OrthoDB" id="9787621at2"/>
<dbReference type="GO" id="GO:0005829">
    <property type="term" value="C:cytosol"/>
    <property type="evidence" value="ECO:0007669"/>
    <property type="project" value="TreeGrafter"/>
</dbReference>
<dbReference type="NCBIfam" id="NF006679">
    <property type="entry name" value="PRK09228.1"/>
    <property type="match status" value="1"/>
</dbReference>
<evidence type="ECO:0000256" key="2">
    <source>
        <dbReference type="ARBA" id="ARBA00006745"/>
    </source>
</evidence>
<comment type="cofactor">
    <cofactor evidence="8">
        <name>Zn(2+)</name>
        <dbReference type="ChEBI" id="CHEBI:29105"/>
    </cofactor>
    <text evidence="8">Binds 1 zinc ion per subunit.</text>
</comment>
<comment type="catalytic activity">
    <reaction evidence="8">
        <text>guanine + H2O + H(+) = xanthine + NH4(+)</text>
        <dbReference type="Rhea" id="RHEA:14665"/>
        <dbReference type="ChEBI" id="CHEBI:15377"/>
        <dbReference type="ChEBI" id="CHEBI:15378"/>
        <dbReference type="ChEBI" id="CHEBI:16235"/>
        <dbReference type="ChEBI" id="CHEBI:17712"/>
        <dbReference type="ChEBI" id="CHEBI:28938"/>
        <dbReference type="EC" id="3.5.4.3"/>
    </reaction>
</comment>
<dbReference type="SUPFAM" id="SSF51556">
    <property type="entry name" value="Metallo-dependent hydrolases"/>
    <property type="match status" value="1"/>
</dbReference>
<feature type="domain" description="Amidohydrolase-related" evidence="9">
    <location>
        <begin position="71"/>
        <end position="431"/>
    </location>
</feature>
<dbReference type="InterPro" id="IPR006680">
    <property type="entry name" value="Amidohydro-rel"/>
</dbReference>
<evidence type="ECO:0000256" key="4">
    <source>
        <dbReference type="ARBA" id="ARBA00022723"/>
    </source>
</evidence>
<comment type="pathway">
    <text evidence="1 8">Purine metabolism; guanine degradation; xanthine from guanine: step 1/1.</text>
</comment>
<dbReference type="PANTHER" id="PTHR11271">
    <property type="entry name" value="GUANINE DEAMINASE"/>
    <property type="match status" value="1"/>
</dbReference>
<dbReference type="EMBL" id="MJIL01000071">
    <property type="protein sequence ID" value="OLQ75726.1"/>
    <property type="molecule type" value="Genomic_DNA"/>
</dbReference>
<keyword evidence="4 8" id="KW-0479">Metal-binding</keyword>
<evidence type="ECO:0000256" key="3">
    <source>
        <dbReference type="ARBA" id="ARBA00012781"/>
    </source>
</evidence>
<evidence type="ECO:0000259" key="9">
    <source>
        <dbReference type="Pfam" id="PF01979"/>
    </source>
</evidence>
<dbReference type="GO" id="GO:0008270">
    <property type="term" value="F:zinc ion binding"/>
    <property type="evidence" value="ECO:0007669"/>
    <property type="project" value="UniProtKB-UniRule"/>
</dbReference>
<evidence type="ECO:0000256" key="1">
    <source>
        <dbReference type="ARBA" id="ARBA00004984"/>
    </source>
</evidence>
<gene>
    <name evidence="10" type="ORF">BIT28_13455</name>
</gene>
<dbReference type="Gene3D" id="2.30.40.10">
    <property type="entry name" value="Urease, subunit C, domain 1"/>
    <property type="match status" value="1"/>
</dbReference>
<dbReference type="InterPro" id="IPR011059">
    <property type="entry name" value="Metal-dep_hydrolase_composite"/>
</dbReference>
<dbReference type="AlphaFoldDB" id="A0A1Q9GMH7"/>
<evidence type="ECO:0000256" key="7">
    <source>
        <dbReference type="NCBIfam" id="TIGR02967"/>
    </source>
</evidence>
<name>A0A1Q9GMH7_9GAMM</name>
<evidence type="ECO:0000313" key="10">
    <source>
        <dbReference type="EMBL" id="OLQ75726.1"/>
    </source>
</evidence>
<evidence type="ECO:0000256" key="5">
    <source>
        <dbReference type="ARBA" id="ARBA00022801"/>
    </source>
</evidence>
<keyword evidence="5 8" id="KW-0378">Hydrolase</keyword>
<dbReference type="InterPro" id="IPR032466">
    <property type="entry name" value="Metal_Hydrolase"/>
</dbReference>
<keyword evidence="11" id="KW-1185">Reference proteome</keyword>
<dbReference type="PANTHER" id="PTHR11271:SF6">
    <property type="entry name" value="GUANINE DEAMINASE"/>
    <property type="match status" value="1"/>
</dbReference>
<evidence type="ECO:0000256" key="6">
    <source>
        <dbReference type="ARBA" id="ARBA00022833"/>
    </source>
</evidence>
<evidence type="ECO:0000313" key="11">
    <source>
        <dbReference type="Proteomes" id="UP000186905"/>
    </source>
</evidence>
<dbReference type="SUPFAM" id="SSF51338">
    <property type="entry name" value="Composite domain of metallo-dependent hydrolases"/>
    <property type="match status" value="1"/>
</dbReference>
<protein>
    <recommendedName>
        <fullName evidence="3 7">Guanine deaminase</fullName>
        <shortName evidence="8">Guanase</shortName>
        <ecNumber evidence="3 7">3.5.4.3</ecNumber>
    </recommendedName>
    <alternativeName>
        <fullName evidence="8">Guanine aminohydrolase</fullName>
    </alternativeName>
</protein>
<dbReference type="EC" id="3.5.4.3" evidence="3 7"/>
<reference evidence="10 11" key="1">
    <citation type="submission" date="2016-09" db="EMBL/GenBank/DDBJ databases">
        <title>Photobacterium proteolyticum sp. nov. a protease producing bacterium isolated from ocean sediments of Laizhou Bay.</title>
        <authorList>
            <person name="Li Y."/>
        </authorList>
    </citation>
    <scope>NUCLEOTIDE SEQUENCE [LARGE SCALE GENOMIC DNA]</scope>
    <source>
        <strain evidence="10 11">13-12</strain>
    </source>
</reference>
<accession>A0A1Q9GMH7</accession>
<comment type="similarity">
    <text evidence="2 8">Belongs to the metallo-dependent hydrolases superfamily. ATZ/TRZ family.</text>
</comment>
<dbReference type="Gene3D" id="3.20.20.140">
    <property type="entry name" value="Metal-dependent hydrolases"/>
    <property type="match status" value="1"/>
</dbReference>
<dbReference type="InterPro" id="IPR051607">
    <property type="entry name" value="Metallo-dep_hydrolases"/>
</dbReference>
<dbReference type="GO" id="GO:0006147">
    <property type="term" value="P:guanine catabolic process"/>
    <property type="evidence" value="ECO:0007669"/>
    <property type="project" value="UniProtKB-UniRule"/>
</dbReference>
<proteinExistence type="inferred from homology"/>
<dbReference type="RefSeq" id="WP_075764267.1">
    <property type="nucleotide sequence ID" value="NZ_MJIL01000071.1"/>
</dbReference>
<dbReference type="NCBIfam" id="TIGR02967">
    <property type="entry name" value="guan_deamin"/>
    <property type="match status" value="1"/>
</dbReference>
<dbReference type="UniPathway" id="UPA00603">
    <property type="reaction ID" value="UER00660"/>
</dbReference>
<dbReference type="CDD" id="cd01303">
    <property type="entry name" value="GDEase"/>
    <property type="match status" value="1"/>
</dbReference>
<dbReference type="Pfam" id="PF01979">
    <property type="entry name" value="Amidohydro_1"/>
    <property type="match status" value="1"/>
</dbReference>
<dbReference type="STRING" id="1903952.BIT28_13455"/>
<keyword evidence="6 8" id="KW-0862">Zinc</keyword>
<dbReference type="GO" id="GO:0008892">
    <property type="term" value="F:guanine deaminase activity"/>
    <property type="evidence" value="ECO:0007669"/>
    <property type="project" value="UniProtKB-UniRule"/>
</dbReference>
<dbReference type="InterPro" id="IPR014311">
    <property type="entry name" value="Guanine_deaminase"/>
</dbReference>
<organism evidence="10 11">
    <name type="scientific">Photobacterium proteolyticum</name>
    <dbReference type="NCBI Taxonomy" id="1903952"/>
    <lineage>
        <taxon>Bacteria</taxon>
        <taxon>Pseudomonadati</taxon>
        <taxon>Pseudomonadota</taxon>
        <taxon>Gammaproteobacteria</taxon>
        <taxon>Vibrionales</taxon>
        <taxon>Vibrionaceae</taxon>
        <taxon>Photobacterium</taxon>
    </lineage>
</organism>